<dbReference type="InterPro" id="IPR018117">
    <property type="entry name" value="C5_DNA_meth_AS"/>
</dbReference>
<reference evidence="8" key="1">
    <citation type="submission" date="2018-07" db="EMBL/GenBank/DDBJ databases">
        <authorList>
            <person name="Quirk P.G."/>
            <person name="Krulwich T.A."/>
        </authorList>
    </citation>
    <scope>NUCLEOTIDE SEQUENCE [LARGE SCALE GENOMIC DNA]</scope>
</reference>
<dbReference type="PROSITE" id="PS00094">
    <property type="entry name" value="C5_MTASE_1"/>
    <property type="match status" value="1"/>
</dbReference>
<evidence type="ECO:0000256" key="3">
    <source>
        <dbReference type="ARBA" id="ARBA00022679"/>
    </source>
</evidence>
<organism evidence="7 8">
    <name type="scientific">Mycobacterium phage Harley</name>
    <dbReference type="NCBI Taxonomy" id="2282909"/>
    <lineage>
        <taxon>Viruses</taxon>
        <taxon>Duplodnaviria</taxon>
        <taxon>Heunggongvirae</taxon>
        <taxon>Uroviricota</taxon>
        <taxon>Caudoviricetes</taxon>
        <taxon>Gracegardnervirinae</taxon>
        <taxon>Cheoctovirus</taxon>
        <taxon>Cheoctovirus harley</taxon>
    </lineage>
</organism>
<dbReference type="KEGG" id="vg:60329418"/>
<keyword evidence="2" id="KW-0945">Host-virus interaction</keyword>
<evidence type="ECO:0000256" key="2">
    <source>
        <dbReference type="ARBA" id="ARBA00022632"/>
    </source>
</evidence>
<dbReference type="GO" id="GO:0032259">
    <property type="term" value="P:methylation"/>
    <property type="evidence" value="ECO:0007669"/>
    <property type="project" value="UniProtKB-KW"/>
</dbReference>
<dbReference type="Proteomes" id="UP000259984">
    <property type="component" value="Segment"/>
</dbReference>
<dbReference type="GO" id="GO:0008168">
    <property type="term" value="F:methyltransferase activity"/>
    <property type="evidence" value="ECO:0007669"/>
    <property type="project" value="UniProtKB-KW"/>
</dbReference>
<dbReference type="Pfam" id="PF00145">
    <property type="entry name" value="DNA_methylase"/>
    <property type="match status" value="1"/>
</dbReference>
<keyword evidence="6" id="KW-1258">Restriction-modification system evasion by virus</keyword>
<evidence type="ECO:0000313" key="8">
    <source>
        <dbReference type="Proteomes" id="UP000259984"/>
    </source>
</evidence>
<keyword evidence="2" id="KW-1090">Inhibition of host innate immune response by virus</keyword>
<dbReference type="Gene3D" id="3.40.50.150">
    <property type="entry name" value="Vaccinia Virus protein VP39"/>
    <property type="match status" value="1"/>
</dbReference>
<keyword evidence="1" id="KW-0489">Methyltransferase</keyword>
<protein>
    <recommendedName>
        <fullName evidence="9">DNA methylase</fullName>
    </recommendedName>
</protein>
<dbReference type="InterPro" id="IPR029063">
    <property type="entry name" value="SAM-dependent_MTases_sf"/>
</dbReference>
<dbReference type="SUPFAM" id="SSF53335">
    <property type="entry name" value="S-adenosyl-L-methionine-dependent methyltransferases"/>
    <property type="match status" value="1"/>
</dbReference>
<name>A0A346FC10_9CAUD</name>
<sequence length="161" mass="17959">MKIGSLFSGAGGLDMAVEQALGARTVWHCEIDPAASKVLAHRWPSVPNFGSVTDIDWSTVEPVDVLCGGFPCQDLSCAGKRAGLTDGDRARGGLSAAHRRPVVETNRGRVRLRRRRIMSDPRIRLLFSRRELIAMQRCELCGWHPKTQNHHPDCPRYETEE</sequence>
<evidence type="ECO:0000256" key="4">
    <source>
        <dbReference type="ARBA" id="ARBA00022691"/>
    </source>
</evidence>
<keyword evidence="4" id="KW-0949">S-adenosyl-L-methionine</keyword>
<dbReference type="EMBL" id="MH632119">
    <property type="protein sequence ID" value="AXN53235.1"/>
    <property type="molecule type" value="Genomic_DNA"/>
</dbReference>
<evidence type="ECO:0000256" key="5">
    <source>
        <dbReference type="ARBA" id="ARBA00023280"/>
    </source>
</evidence>
<evidence type="ECO:0000256" key="6">
    <source>
        <dbReference type="ARBA" id="ARBA00033479"/>
    </source>
</evidence>
<evidence type="ECO:0008006" key="9">
    <source>
        <dbReference type="Google" id="ProtNLM"/>
    </source>
</evidence>
<dbReference type="InterPro" id="IPR001525">
    <property type="entry name" value="C5_MeTfrase"/>
</dbReference>
<proteinExistence type="predicted"/>
<keyword evidence="3" id="KW-0808">Transferase</keyword>
<dbReference type="GO" id="GO:0052170">
    <property type="term" value="P:symbiont-mediated suppression of host innate immune response"/>
    <property type="evidence" value="ECO:0007669"/>
    <property type="project" value="UniProtKB-KW"/>
</dbReference>
<dbReference type="GO" id="GO:0099018">
    <property type="term" value="P:symbiont-mediated evasion of host restriction-modification system"/>
    <property type="evidence" value="ECO:0007669"/>
    <property type="project" value="UniProtKB-KW"/>
</dbReference>
<keyword evidence="5" id="KW-0899">Viral immunoevasion</keyword>
<dbReference type="RefSeq" id="YP_009957894.1">
    <property type="nucleotide sequence ID" value="NC_051665.1"/>
</dbReference>
<gene>
    <name evidence="7" type="primary">73</name>
    <name evidence="7" type="ORF">PBI_HARLEY_73</name>
</gene>
<dbReference type="GeneID" id="60329418"/>
<evidence type="ECO:0000256" key="1">
    <source>
        <dbReference type="ARBA" id="ARBA00022603"/>
    </source>
</evidence>
<accession>A0A346FC10</accession>
<evidence type="ECO:0000313" key="7">
    <source>
        <dbReference type="EMBL" id="AXN53235.1"/>
    </source>
</evidence>
<keyword evidence="8" id="KW-1185">Reference proteome</keyword>